<evidence type="ECO:0000313" key="4">
    <source>
        <dbReference type="EMBL" id="GMH03112.1"/>
    </source>
</evidence>
<dbReference type="EMBL" id="BSYO01000004">
    <property type="protein sequence ID" value="GMH03112.1"/>
    <property type="molecule type" value="Genomic_DNA"/>
</dbReference>
<comment type="caution">
    <text evidence="4">The sequence shown here is derived from an EMBL/GenBank/DDBJ whole genome shotgun (WGS) entry which is preliminary data.</text>
</comment>
<dbReference type="PANTHER" id="PTHR46119:SF8">
    <property type="entry name" value="OS08G0405700 PROTEIN"/>
    <property type="match status" value="1"/>
</dbReference>
<dbReference type="InterPro" id="IPR044526">
    <property type="entry name" value="NAKR1-3"/>
</dbReference>
<organism evidence="4 5">
    <name type="scientific">Nepenthes gracilis</name>
    <name type="common">Slender pitcher plant</name>
    <dbReference type="NCBI Taxonomy" id="150966"/>
    <lineage>
        <taxon>Eukaryota</taxon>
        <taxon>Viridiplantae</taxon>
        <taxon>Streptophyta</taxon>
        <taxon>Embryophyta</taxon>
        <taxon>Tracheophyta</taxon>
        <taxon>Spermatophyta</taxon>
        <taxon>Magnoliopsida</taxon>
        <taxon>eudicotyledons</taxon>
        <taxon>Gunneridae</taxon>
        <taxon>Pentapetalae</taxon>
        <taxon>Caryophyllales</taxon>
        <taxon>Nepenthaceae</taxon>
        <taxon>Nepenthes</taxon>
    </lineage>
</organism>
<dbReference type="PROSITE" id="PS50846">
    <property type="entry name" value="HMA_2"/>
    <property type="match status" value="1"/>
</dbReference>
<keyword evidence="1" id="KW-0479">Metal-binding</keyword>
<dbReference type="PANTHER" id="PTHR46119">
    <property type="entry name" value="OS08G0405700 PROTEIN"/>
    <property type="match status" value="1"/>
</dbReference>
<feature type="domain" description="HMA" evidence="3">
    <location>
        <begin position="93"/>
        <end position="158"/>
    </location>
</feature>
<proteinExistence type="predicted"/>
<dbReference type="Proteomes" id="UP001279734">
    <property type="component" value="Unassembled WGS sequence"/>
</dbReference>
<keyword evidence="5" id="KW-1185">Reference proteome</keyword>
<evidence type="ECO:0000256" key="1">
    <source>
        <dbReference type="ARBA" id="ARBA00022723"/>
    </source>
</evidence>
<dbReference type="Pfam" id="PF00403">
    <property type="entry name" value="HMA"/>
    <property type="match status" value="1"/>
</dbReference>
<dbReference type="Gene3D" id="3.30.70.100">
    <property type="match status" value="1"/>
</dbReference>
<name>A0AAD3S2D0_NEPGR</name>
<gene>
    <name evidence="4" type="ORF">Nepgr_004951</name>
</gene>
<reference evidence="4" key="1">
    <citation type="submission" date="2023-05" db="EMBL/GenBank/DDBJ databases">
        <title>Nepenthes gracilis genome sequencing.</title>
        <authorList>
            <person name="Fukushima K."/>
        </authorList>
    </citation>
    <scope>NUCLEOTIDE SEQUENCE</scope>
    <source>
        <strain evidence="4">SING2019-196</strain>
    </source>
</reference>
<dbReference type="GO" id="GO:0046872">
    <property type="term" value="F:metal ion binding"/>
    <property type="evidence" value="ECO:0007669"/>
    <property type="project" value="UniProtKB-KW"/>
</dbReference>
<feature type="region of interest" description="Disordered" evidence="2">
    <location>
        <begin position="51"/>
        <end position="86"/>
    </location>
</feature>
<evidence type="ECO:0000313" key="5">
    <source>
        <dbReference type="Proteomes" id="UP001279734"/>
    </source>
</evidence>
<dbReference type="CDD" id="cd00371">
    <property type="entry name" value="HMA"/>
    <property type="match status" value="1"/>
</dbReference>
<dbReference type="InterPro" id="IPR006121">
    <property type="entry name" value="HMA_dom"/>
</dbReference>
<evidence type="ECO:0000259" key="3">
    <source>
        <dbReference type="PROSITE" id="PS50846"/>
    </source>
</evidence>
<evidence type="ECO:0000256" key="2">
    <source>
        <dbReference type="SAM" id="MobiDB-lite"/>
    </source>
</evidence>
<dbReference type="PROSITE" id="PS51257">
    <property type="entry name" value="PROKAR_LIPOPROTEIN"/>
    <property type="match status" value="1"/>
</dbReference>
<dbReference type="SUPFAM" id="SSF55008">
    <property type="entry name" value="HMA, heavy metal-associated domain"/>
    <property type="match status" value="1"/>
</dbReference>
<protein>
    <recommendedName>
        <fullName evidence="3">HMA domain-containing protein</fullName>
    </recommendedName>
</protein>
<sequence length="158" mass="17292">MKNSKKMRGFMCYSPASTAACVPGNVRSVIVPRRAVDHRGLINAANYSRLVESGGRPTPATRRSTPPSAERGRDLQQPKQPQQLASIPSSDVYQVVVLRVSMHCQACAGKVKKHLTKMEGVTSFSIDLETKRVTVMGRLSPTGVLESISKVKRAELWS</sequence>
<feature type="compositionally biased region" description="Low complexity" evidence="2">
    <location>
        <begin position="56"/>
        <end position="69"/>
    </location>
</feature>
<dbReference type="AlphaFoldDB" id="A0AAD3S2D0"/>
<feature type="compositionally biased region" description="Polar residues" evidence="2">
    <location>
        <begin position="77"/>
        <end position="86"/>
    </location>
</feature>
<dbReference type="InterPro" id="IPR036163">
    <property type="entry name" value="HMA_dom_sf"/>
</dbReference>
<dbReference type="FunFam" id="3.30.70.100:FF:000008">
    <property type="entry name" value="Copper transport protein ATOX1"/>
    <property type="match status" value="1"/>
</dbReference>
<accession>A0AAD3S2D0</accession>